<reference evidence="1" key="1">
    <citation type="submission" date="2022-01" db="EMBL/GenBank/DDBJ databases">
        <authorList>
            <person name="King R."/>
        </authorList>
    </citation>
    <scope>NUCLEOTIDE SEQUENCE</scope>
</reference>
<dbReference type="AlphaFoldDB" id="A0A9P0CT35"/>
<name>A0A9P0CT35_9CUCU</name>
<accession>A0A9P0CT35</accession>
<protein>
    <submittedName>
        <fullName evidence="1">Uncharacterized protein</fullName>
    </submittedName>
</protein>
<organism evidence="1 2">
    <name type="scientific">Psylliodes chrysocephalus</name>
    <dbReference type="NCBI Taxonomy" id="3402493"/>
    <lineage>
        <taxon>Eukaryota</taxon>
        <taxon>Metazoa</taxon>
        <taxon>Ecdysozoa</taxon>
        <taxon>Arthropoda</taxon>
        <taxon>Hexapoda</taxon>
        <taxon>Insecta</taxon>
        <taxon>Pterygota</taxon>
        <taxon>Neoptera</taxon>
        <taxon>Endopterygota</taxon>
        <taxon>Coleoptera</taxon>
        <taxon>Polyphaga</taxon>
        <taxon>Cucujiformia</taxon>
        <taxon>Chrysomeloidea</taxon>
        <taxon>Chrysomelidae</taxon>
        <taxon>Galerucinae</taxon>
        <taxon>Alticini</taxon>
        <taxon>Psylliodes</taxon>
    </lineage>
</organism>
<evidence type="ECO:0000313" key="2">
    <source>
        <dbReference type="Proteomes" id="UP001153636"/>
    </source>
</evidence>
<sequence length="105" mass="11571">MEVVKALYFDGRKDTSLTHFKKGDKYYYSTITEEHISLVKEPGSIYLGQLAVSAGSAVVIKDTILDFFNRKEISIKSLIAVGCDGTIVNTETNAGLIRLLEIALN</sequence>
<dbReference type="Proteomes" id="UP001153636">
    <property type="component" value="Chromosome 15"/>
</dbReference>
<dbReference type="EMBL" id="OV651827">
    <property type="protein sequence ID" value="CAH1103736.1"/>
    <property type="molecule type" value="Genomic_DNA"/>
</dbReference>
<proteinExistence type="predicted"/>
<dbReference type="OrthoDB" id="7482667at2759"/>
<keyword evidence="2" id="KW-1185">Reference proteome</keyword>
<evidence type="ECO:0000313" key="1">
    <source>
        <dbReference type="EMBL" id="CAH1103736.1"/>
    </source>
</evidence>
<gene>
    <name evidence="1" type="ORF">PSYICH_LOCUS4730</name>
</gene>